<keyword evidence="4" id="KW-1003">Cell membrane</keyword>
<evidence type="ECO:0000256" key="1">
    <source>
        <dbReference type="ARBA" id="ARBA00004429"/>
    </source>
</evidence>
<evidence type="ECO:0000313" key="11">
    <source>
        <dbReference type="Proteomes" id="UP000239007"/>
    </source>
</evidence>
<accession>A0A2S7UXC0</accession>
<protein>
    <recommendedName>
        <fullName evidence="3">UPF0208 membrane protein YfbV</fullName>
    </recommendedName>
</protein>
<name>A0A2S7UXC0_9GAMM</name>
<dbReference type="Pfam" id="PF04217">
    <property type="entry name" value="DUF412"/>
    <property type="match status" value="1"/>
</dbReference>
<organism evidence="10 11">
    <name type="scientific">Psychrosphaera saromensis</name>
    <dbReference type="NCBI Taxonomy" id="716813"/>
    <lineage>
        <taxon>Bacteria</taxon>
        <taxon>Pseudomonadati</taxon>
        <taxon>Pseudomonadota</taxon>
        <taxon>Gammaproteobacteria</taxon>
        <taxon>Alteromonadales</taxon>
        <taxon>Pseudoalteromonadaceae</taxon>
        <taxon>Psychrosphaera</taxon>
    </lineage>
</organism>
<evidence type="ECO:0000256" key="5">
    <source>
        <dbReference type="ARBA" id="ARBA00022519"/>
    </source>
</evidence>
<comment type="caution">
    <text evidence="10">The sequence shown here is derived from an EMBL/GenBank/DDBJ whole genome shotgun (WGS) entry which is preliminary data.</text>
</comment>
<dbReference type="InterPro" id="IPR007334">
    <property type="entry name" value="UPF0208"/>
</dbReference>
<comment type="similarity">
    <text evidence="2">Belongs to the UPF0208 family.</text>
</comment>
<keyword evidence="6 9" id="KW-0812">Transmembrane</keyword>
<feature type="transmembrane region" description="Helical" evidence="9">
    <location>
        <begin position="67"/>
        <end position="86"/>
    </location>
</feature>
<reference evidence="10 11" key="1">
    <citation type="submission" date="2016-12" db="EMBL/GenBank/DDBJ databases">
        <title>Diversity of luminous bacteria.</title>
        <authorList>
            <person name="Yoshizawa S."/>
            <person name="Kogure K."/>
        </authorList>
    </citation>
    <scope>NUCLEOTIDE SEQUENCE [LARGE SCALE GENOMIC DNA]</scope>
    <source>
        <strain evidence="10 11">SA4-48</strain>
    </source>
</reference>
<evidence type="ECO:0000256" key="2">
    <source>
        <dbReference type="ARBA" id="ARBA00009474"/>
    </source>
</evidence>
<dbReference type="AlphaFoldDB" id="A0A2S7UXC0"/>
<evidence type="ECO:0000313" key="10">
    <source>
        <dbReference type="EMBL" id="PQJ54378.1"/>
    </source>
</evidence>
<evidence type="ECO:0000256" key="8">
    <source>
        <dbReference type="ARBA" id="ARBA00023136"/>
    </source>
</evidence>
<evidence type="ECO:0000256" key="6">
    <source>
        <dbReference type="ARBA" id="ARBA00022692"/>
    </source>
</evidence>
<evidence type="ECO:0000256" key="4">
    <source>
        <dbReference type="ARBA" id="ARBA00022475"/>
    </source>
</evidence>
<evidence type="ECO:0000256" key="7">
    <source>
        <dbReference type="ARBA" id="ARBA00022989"/>
    </source>
</evidence>
<proteinExistence type="inferred from homology"/>
<dbReference type="Proteomes" id="UP000239007">
    <property type="component" value="Unassembled WGS sequence"/>
</dbReference>
<dbReference type="RefSeq" id="WP_181135898.1">
    <property type="nucleotide sequence ID" value="NZ_BMYG01000001.1"/>
</dbReference>
<gene>
    <name evidence="10" type="ORF">BTO11_12400</name>
</gene>
<comment type="subcellular location">
    <subcellularLocation>
        <location evidence="1">Cell inner membrane</location>
        <topology evidence="1">Multi-pass membrane protein</topology>
    </subcellularLocation>
</comment>
<sequence>MIVILVTTLNAGYKFSQTWPKKEPYLLSFPQTGYIKLADLSLTVAPVIAFITAWLQLSYIGMESLNTALAMSLLILSLPVHGYYLLGKQAEARLSSGLKSWYKEIEEQLQKSNKLIKEGDVKKSNSQKLTYMDLAKLLKVRFERG</sequence>
<evidence type="ECO:0000256" key="9">
    <source>
        <dbReference type="SAM" id="Phobius"/>
    </source>
</evidence>
<dbReference type="EMBL" id="MSCH01000003">
    <property type="protein sequence ID" value="PQJ54378.1"/>
    <property type="molecule type" value="Genomic_DNA"/>
</dbReference>
<keyword evidence="11" id="KW-1185">Reference proteome</keyword>
<keyword evidence="7 9" id="KW-1133">Transmembrane helix</keyword>
<keyword evidence="8 9" id="KW-0472">Membrane</keyword>
<dbReference type="GO" id="GO:0005886">
    <property type="term" value="C:plasma membrane"/>
    <property type="evidence" value="ECO:0007669"/>
    <property type="project" value="UniProtKB-SubCell"/>
</dbReference>
<keyword evidence="5" id="KW-0997">Cell inner membrane</keyword>
<evidence type="ECO:0000256" key="3">
    <source>
        <dbReference type="ARBA" id="ARBA00018831"/>
    </source>
</evidence>
<feature type="transmembrane region" description="Helical" evidence="9">
    <location>
        <begin position="37"/>
        <end position="55"/>
    </location>
</feature>